<dbReference type="GO" id="GO:0005743">
    <property type="term" value="C:mitochondrial inner membrane"/>
    <property type="evidence" value="ECO:0007669"/>
    <property type="project" value="UniProtKB-SubCell"/>
</dbReference>
<evidence type="ECO:0000313" key="12">
    <source>
        <dbReference type="EMBL" id="CAD7275932.1"/>
    </source>
</evidence>
<evidence type="ECO:0000256" key="4">
    <source>
        <dbReference type="ARBA" id="ARBA00022660"/>
    </source>
</evidence>
<dbReference type="Proteomes" id="UP000678499">
    <property type="component" value="Unassembled WGS sequence"/>
</dbReference>
<name>A0A7R9BIE8_9CRUS</name>
<comment type="similarity">
    <text evidence="2">Belongs to the complex I NDUFC2 subunit family.</text>
</comment>
<protein>
    <recommendedName>
        <fullName evidence="14">NADH dehydrogenase [ubiquinone] 1 subunit C2</fullName>
    </recommendedName>
</protein>
<dbReference type="OrthoDB" id="6373304at2759"/>
<keyword evidence="6" id="KW-0999">Mitochondrion inner membrane</keyword>
<keyword evidence="5 11" id="KW-0812">Transmembrane</keyword>
<dbReference type="EMBL" id="OA882547">
    <property type="protein sequence ID" value="CAD7275932.1"/>
    <property type="molecule type" value="Genomic_DNA"/>
</dbReference>
<feature type="transmembrane region" description="Helical" evidence="11">
    <location>
        <begin position="38"/>
        <end position="59"/>
    </location>
</feature>
<evidence type="ECO:0000256" key="3">
    <source>
        <dbReference type="ARBA" id="ARBA00022448"/>
    </source>
</evidence>
<keyword evidence="3" id="KW-0813">Transport</keyword>
<evidence type="ECO:0000256" key="9">
    <source>
        <dbReference type="ARBA" id="ARBA00023128"/>
    </source>
</evidence>
<dbReference type="PANTHER" id="PTHR13099:SF0">
    <property type="entry name" value="NADH DEHYDROGENASE [UBIQUINONE] 1 SUBUNIT C2-RELATED"/>
    <property type="match status" value="1"/>
</dbReference>
<keyword evidence="4" id="KW-0679">Respiratory chain</keyword>
<evidence type="ECO:0000256" key="2">
    <source>
        <dbReference type="ARBA" id="ARBA00008674"/>
    </source>
</evidence>
<evidence type="ECO:0000256" key="7">
    <source>
        <dbReference type="ARBA" id="ARBA00022982"/>
    </source>
</evidence>
<proteinExistence type="inferred from homology"/>
<evidence type="ECO:0000256" key="5">
    <source>
        <dbReference type="ARBA" id="ARBA00022692"/>
    </source>
</evidence>
<dbReference type="PANTHER" id="PTHR13099">
    <property type="entry name" value="NADH-UBIQUINONE OXIDOREDUCTASE SUBUNIT B14.5B"/>
    <property type="match status" value="1"/>
</dbReference>
<organism evidence="12">
    <name type="scientific">Notodromas monacha</name>
    <dbReference type="NCBI Taxonomy" id="399045"/>
    <lineage>
        <taxon>Eukaryota</taxon>
        <taxon>Metazoa</taxon>
        <taxon>Ecdysozoa</taxon>
        <taxon>Arthropoda</taxon>
        <taxon>Crustacea</taxon>
        <taxon>Oligostraca</taxon>
        <taxon>Ostracoda</taxon>
        <taxon>Podocopa</taxon>
        <taxon>Podocopida</taxon>
        <taxon>Cypridocopina</taxon>
        <taxon>Cypridoidea</taxon>
        <taxon>Cyprididae</taxon>
        <taxon>Notodromas</taxon>
    </lineage>
</organism>
<comment type="subcellular location">
    <subcellularLocation>
        <location evidence="1">Mitochondrion inner membrane</location>
        <topology evidence="1">Single-pass membrane protein</topology>
        <orientation evidence="1">Matrix side</orientation>
    </subcellularLocation>
</comment>
<evidence type="ECO:0000256" key="8">
    <source>
        <dbReference type="ARBA" id="ARBA00022989"/>
    </source>
</evidence>
<dbReference type="AlphaFoldDB" id="A0A7R9BIE8"/>
<dbReference type="Pfam" id="PF06374">
    <property type="entry name" value="NDUF_C2"/>
    <property type="match status" value="1"/>
</dbReference>
<keyword evidence="8 11" id="KW-1133">Transmembrane helix</keyword>
<evidence type="ECO:0000256" key="1">
    <source>
        <dbReference type="ARBA" id="ARBA00004298"/>
    </source>
</evidence>
<keyword evidence="13" id="KW-1185">Reference proteome</keyword>
<dbReference type="GO" id="GO:0006120">
    <property type="term" value="P:mitochondrial electron transport, NADH to ubiquinone"/>
    <property type="evidence" value="ECO:0007669"/>
    <property type="project" value="InterPro"/>
</dbReference>
<keyword evidence="9" id="KW-0496">Mitochondrion</keyword>
<evidence type="ECO:0000256" key="11">
    <source>
        <dbReference type="SAM" id="Phobius"/>
    </source>
</evidence>
<evidence type="ECO:0000313" key="13">
    <source>
        <dbReference type="Proteomes" id="UP000678499"/>
    </source>
</evidence>
<keyword evidence="7" id="KW-0249">Electron transport</keyword>
<reference evidence="12" key="1">
    <citation type="submission" date="2020-11" db="EMBL/GenBank/DDBJ databases">
        <authorList>
            <person name="Tran Van P."/>
        </authorList>
    </citation>
    <scope>NUCLEOTIDE SEQUENCE</scope>
</reference>
<keyword evidence="10 11" id="KW-0472">Membrane</keyword>
<accession>A0A7R9BIE8</accession>
<evidence type="ECO:0000256" key="10">
    <source>
        <dbReference type="ARBA" id="ARBA00023136"/>
    </source>
</evidence>
<dbReference type="InterPro" id="IPR009423">
    <property type="entry name" value="NDUC2"/>
</dbReference>
<sequence length="129" mass="15110">MSDERPVYRPSKWYPERRDTLFTDIGENWEPDLLLNKYFYQGAGVVMGLVYAAAMAMFSRRPLVSGIQRYPIYAAIGWGVGEGADRYSQHRYSLKDAAARHYIQLHPELFPVPKRETFGEKFGIWRPYR</sequence>
<evidence type="ECO:0008006" key="14">
    <source>
        <dbReference type="Google" id="ProtNLM"/>
    </source>
</evidence>
<evidence type="ECO:0000256" key="6">
    <source>
        <dbReference type="ARBA" id="ARBA00022792"/>
    </source>
</evidence>
<dbReference type="EMBL" id="CAJPEX010000510">
    <property type="protein sequence ID" value="CAG0916084.1"/>
    <property type="molecule type" value="Genomic_DNA"/>
</dbReference>
<gene>
    <name evidence="12" type="ORF">NMOB1V02_LOCUS3716</name>
</gene>